<dbReference type="InterPro" id="IPR035896">
    <property type="entry name" value="AN1-like_Znf"/>
</dbReference>
<keyword evidence="3" id="KW-0862">Zinc</keyword>
<dbReference type="EMBL" id="GGFJ01012113">
    <property type="protein sequence ID" value="MBW61254.1"/>
    <property type="molecule type" value="Transcribed_RNA"/>
</dbReference>
<dbReference type="PANTHER" id="PTHR46728:SF1">
    <property type="entry name" value="AN1-TYPE ZINC FINGER PROTEIN 4"/>
    <property type="match status" value="1"/>
</dbReference>
<name>A0A2M4C7F8_9DIPT</name>
<sequence length="118" mass="13952">MAVVPRRCLCVACCGCACTFRWLVLSGWRRRGTGWLRVRVRWGRFVIDWIRSPRRRWGAQCNKKLGVIMIMKCHCEKIFCAQHRYAEAHNCSYDFKLQGRKLLERENPLVVAEKLPKI</sequence>
<dbReference type="InterPro" id="IPR053061">
    <property type="entry name" value="AN1-type_zinc_finger"/>
</dbReference>
<dbReference type="Pfam" id="PF01428">
    <property type="entry name" value="zf-AN1"/>
    <property type="match status" value="1"/>
</dbReference>
<accession>A0A2M4C7F8</accession>
<dbReference type="SUPFAM" id="SSF118310">
    <property type="entry name" value="AN1-like Zinc finger"/>
    <property type="match status" value="1"/>
</dbReference>
<evidence type="ECO:0000256" key="2">
    <source>
        <dbReference type="ARBA" id="ARBA00022771"/>
    </source>
</evidence>
<dbReference type="PROSITE" id="PS51039">
    <property type="entry name" value="ZF_AN1"/>
    <property type="match status" value="1"/>
</dbReference>
<protein>
    <submittedName>
        <fullName evidence="6">Putative secreted protein</fullName>
    </submittedName>
</protein>
<organism evidence="6">
    <name type="scientific">Anopheles marajoara</name>
    <dbReference type="NCBI Taxonomy" id="58244"/>
    <lineage>
        <taxon>Eukaryota</taxon>
        <taxon>Metazoa</taxon>
        <taxon>Ecdysozoa</taxon>
        <taxon>Arthropoda</taxon>
        <taxon>Hexapoda</taxon>
        <taxon>Insecta</taxon>
        <taxon>Pterygota</taxon>
        <taxon>Neoptera</taxon>
        <taxon>Endopterygota</taxon>
        <taxon>Diptera</taxon>
        <taxon>Nematocera</taxon>
        <taxon>Culicoidea</taxon>
        <taxon>Culicidae</taxon>
        <taxon>Anophelinae</taxon>
        <taxon>Anopheles</taxon>
    </lineage>
</organism>
<dbReference type="Gene3D" id="4.10.1110.10">
    <property type="entry name" value="AN1-like Zinc finger"/>
    <property type="match status" value="1"/>
</dbReference>
<evidence type="ECO:0000256" key="4">
    <source>
        <dbReference type="PROSITE-ProRule" id="PRU00449"/>
    </source>
</evidence>
<dbReference type="SMART" id="SM00154">
    <property type="entry name" value="ZnF_AN1"/>
    <property type="match status" value="1"/>
</dbReference>
<evidence type="ECO:0000313" key="6">
    <source>
        <dbReference type="EMBL" id="MBW61254.1"/>
    </source>
</evidence>
<dbReference type="GO" id="GO:0008270">
    <property type="term" value="F:zinc ion binding"/>
    <property type="evidence" value="ECO:0007669"/>
    <property type="project" value="UniProtKB-KW"/>
</dbReference>
<dbReference type="PANTHER" id="PTHR46728">
    <property type="entry name" value="AN1-TYPE ZINC FINGER PROTEIN 4"/>
    <property type="match status" value="1"/>
</dbReference>
<reference evidence="6" key="1">
    <citation type="submission" date="2018-01" db="EMBL/GenBank/DDBJ databases">
        <title>An insight into the sialome of Amazonian anophelines.</title>
        <authorList>
            <person name="Ribeiro J.M."/>
            <person name="Scarpassa V."/>
            <person name="Calvo E."/>
        </authorList>
    </citation>
    <scope>NUCLEOTIDE SEQUENCE</scope>
    <source>
        <tissue evidence="6">Salivary glands</tissue>
    </source>
</reference>
<evidence type="ECO:0000256" key="3">
    <source>
        <dbReference type="ARBA" id="ARBA00022833"/>
    </source>
</evidence>
<keyword evidence="1" id="KW-0479">Metal-binding</keyword>
<feature type="domain" description="AN1-type" evidence="5">
    <location>
        <begin position="50"/>
        <end position="99"/>
    </location>
</feature>
<evidence type="ECO:0000256" key="1">
    <source>
        <dbReference type="ARBA" id="ARBA00022723"/>
    </source>
</evidence>
<dbReference type="AlphaFoldDB" id="A0A2M4C7F8"/>
<keyword evidence="2 4" id="KW-0863">Zinc-finger</keyword>
<dbReference type="InterPro" id="IPR000058">
    <property type="entry name" value="Znf_AN1"/>
</dbReference>
<proteinExistence type="predicted"/>
<evidence type="ECO:0000259" key="5">
    <source>
        <dbReference type="PROSITE" id="PS51039"/>
    </source>
</evidence>